<dbReference type="OrthoDB" id="5783963at2759"/>
<sequence>MKRFKLQDFDPEELLDPAPSDSDGTSDEQSVEDAHDGREHYVDVGKSELRKRDAVPLGPQYEGSWVSRDIALDNDSDEPFAKGFGGESSERESESDSESANGVGLDRIGKSCEKSDENSEDLLILDGDQEESSQEDEEATEAEDSGSDNEDEDNESVSEEDEDDIRNRANLRRIMSEEQKNVAATISQAAKADAEKGQAVKAQRSTFDSLLNSRIRLQKALISTNSFPPADEDRTSAPTPGDEAIHAAETAALNLLMTLSNLHSTLDATRTGAKRKRPISFTNSTLSSAIWVSIQASEAYNLPNRRTTLEKWSAKSRPAPILPHSRRLNNSATTQQTITDVLDTHLSDSARLIKRTRTPRSCAPVQSAAGLAEATDIYDDADFYGILLKELLEQRSQDISTGSNSGVGFIAQTPWQAAREAKAKRVVDTRASKGRKLRYTVHEKLQNFMAPEDRGAWGERQIDELFGSLFGRRMELGEEVEKSDEDIGDNEDLVEQGLLLFRS</sequence>
<evidence type="ECO:0000313" key="7">
    <source>
        <dbReference type="Proteomes" id="UP000250140"/>
    </source>
</evidence>
<dbReference type="Pfam" id="PF08164">
    <property type="entry name" value="TRAUB"/>
    <property type="match status" value="1"/>
</dbReference>
<dbReference type="PANTHER" id="PTHR15565:SF0">
    <property type="entry name" value="PROTEIN AATF"/>
    <property type="match status" value="1"/>
</dbReference>
<proteinExistence type="inferred from homology"/>
<evidence type="ECO:0000256" key="2">
    <source>
        <dbReference type="ARBA" id="ARBA00013850"/>
    </source>
</evidence>
<evidence type="ECO:0000256" key="1">
    <source>
        <dbReference type="ARBA" id="ARBA00008966"/>
    </source>
</evidence>
<dbReference type="GO" id="GO:0005730">
    <property type="term" value="C:nucleolus"/>
    <property type="evidence" value="ECO:0007669"/>
    <property type="project" value="TreeGrafter"/>
</dbReference>
<dbReference type="InterPro" id="IPR025160">
    <property type="entry name" value="AATF"/>
</dbReference>
<evidence type="ECO:0000259" key="4">
    <source>
        <dbReference type="Pfam" id="PF08164"/>
    </source>
</evidence>
<feature type="region of interest" description="Disordered" evidence="3">
    <location>
        <begin position="1"/>
        <end position="166"/>
    </location>
</feature>
<reference evidence="6 7" key="1">
    <citation type="journal article" date="2016" name="Nat. Commun.">
        <title>Ectomycorrhizal ecology is imprinted in the genome of the dominant symbiotic fungus Cenococcum geophilum.</title>
        <authorList>
            <consortium name="DOE Joint Genome Institute"/>
            <person name="Peter M."/>
            <person name="Kohler A."/>
            <person name="Ohm R.A."/>
            <person name="Kuo A."/>
            <person name="Krutzmann J."/>
            <person name="Morin E."/>
            <person name="Arend M."/>
            <person name="Barry K.W."/>
            <person name="Binder M."/>
            <person name="Choi C."/>
            <person name="Clum A."/>
            <person name="Copeland A."/>
            <person name="Grisel N."/>
            <person name="Haridas S."/>
            <person name="Kipfer T."/>
            <person name="LaButti K."/>
            <person name="Lindquist E."/>
            <person name="Lipzen A."/>
            <person name="Maire R."/>
            <person name="Meier B."/>
            <person name="Mihaltcheva S."/>
            <person name="Molinier V."/>
            <person name="Murat C."/>
            <person name="Poggeler S."/>
            <person name="Quandt C.A."/>
            <person name="Sperisen C."/>
            <person name="Tritt A."/>
            <person name="Tisserant E."/>
            <person name="Crous P.W."/>
            <person name="Henrissat B."/>
            <person name="Nehls U."/>
            <person name="Egli S."/>
            <person name="Spatafora J.W."/>
            <person name="Grigoriev I.V."/>
            <person name="Martin F.M."/>
        </authorList>
    </citation>
    <scope>NUCLEOTIDE SEQUENCE [LARGE SCALE GENOMIC DNA]</scope>
    <source>
        <strain evidence="6 7">CBS 207.34</strain>
    </source>
</reference>
<feature type="compositionally biased region" description="Acidic residues" evidence="3">
    <location>
        <begin position="127"/>
        <end position="164"/>
    </location>
</feature>
<organism evidence="6 7">
    <name type="scientific">Glonium stellatum</name>
    <dbReference type="NCBI Taxonomy" id="574774"/>
    <lineage>
        <taxon>Eukaryota</taxon>
        <taxon>Fungi</taxon>
        <taxon>Dikarya</taxon>
        <taxon>Ascomycota</taxon>
        <taxon>Pezizomycotina</taxon>
        <taxon>Dothideomycetes</taxon>
        <taxon>Pleosporomycetidae</taxon>
        <taxon>Gloniales</taxon>
        <taxon>Gloniaceae</taxon>
        <taxon>Glonium</taxon>
    </lineage>
</organism>
<feature type="domain" description="AATF leucine zipper-containing" evidence="5">
    <location>
        <begin position="193"/>
        <end position="315"/>
    </location>
</feature>
<feature type="compositionally biased region" description="Basic and acidic residues" evidence="3">
    <location>
        <begin position="32"/>
        <end position="54"/>
    </location>
</feature>
<name>A0A8E2ERU4_9PEZI</name>
<feature type="domain" description="Apoptosis-antagonizing transcription factor C-terminal" evidence="4">
    <location>
        <begin position="384"/>
        <end position="470"/>
    </location>
</feature>
<evidence type="ECO:0000256" key="3">
    <source>
        <dbReference type="SAM" id="MobiDB-lite"/>
    </source>
</evidence>
<dbReference type="Pfam" id="PF13339">
    <property type="entry name" value="AATF-Che1"/>
    <property type="match status" value="1"/>
</dbReference>
<gene>
    <name evidence="6" type="ORF">AOQ84DRAFT_442566</name>
</gene>
<dbReference type="Proteomes" id="UP000250140">
    <property type="component" value="Unassembled WGS sequence"/>
</dbReference>
<evidence type="ECO:0000259" key="5">
    <source>
        <dbReference type="Pfam" id="PF13339"/>
    </source>
</evidence>
<evidence type="ECO:0000313" key="6">
    <source>
        <dbReference type="EMBL" id="OCL03706.1"/>
    </source>
</evidence>
<feature type="compositionally biased region" description="Basic and acidic residues" evidence="3">
    <location>
        <begin position="107"/>
        <end position="117"/>
    </location>
</feature>
<dbReference type="InterPro" id="IPR039223">
    <property type="entry name" value="AATF/Bfr2"/>
</dbReference>
<dbReference type="PANTHER" id="PTHR15565">
    <property type="entry name" value="AATF PROTEIN APOPTOSIS ANTAGONIZING TRANSCRIPTION FACTOR"/>
    <property type="match status" value="1"/>
</dbReference>
<accession>A0A8E2ERU4</accession>
<dbReference type="EMBL" id="KV750697">
    <property type="protein sequence ID" value="OCL03706.1"/>
    <property type="molecule type" value="Genomic_DNA"/>
</dbReference>
<dbReference type="InterPro" id="IPR012617">
    <property type="entry name" value="AATF_C"/>
</dbReference>
<keyword evidence="7" id="KW-1185">Reference proteome</keyword>
<protein>
    <recommendedName>
        <fullName evidence="2">Protein BFR2</fullName>
    </recommendedName>
</protein>
<dbReference type="GO" id="GO:0000462">
    <property type="term" value="P:maturation of SSU-rRNA from tricistronic rRNA transcript (SSU-rRNA, 5.8S rRNA, LSU-rRNA)"/>
    <property type="evidence" value="ECO:0007669"/>
    <property type="project" value="TreeGrafter"/>
</dbReference>
<dbReference type="AlphaFoldDB" id="A0A8E2ERU4"/>
<comment type="similarity">
    <text evidence="1">Belongs to the AATF family.</text>
</comment>